<dbReference type="CDD" id="cd14686">
    <property type="entry name" value="bZIP"/>
    <property type="match status" value="1"/>
</dbReference>
<evidence type="ECO:0000259" key="1">
    <source>
        <dbReference type="PROSITE" id="PS50217"/>
    </source>
</evidence>
<gene>
    <name evidence="2" type="ORF">MEDL_41352</name>
</gene>
<dbReference type="PROSITE" id="PS50217">
    <property type="entry name" value="BZIP"/>
    <property type="match status" value="1"/>
</dbReference>
<dbReference type="SMART" id="SM00338">
    <property type="entry name" value="BRLZ"/>
    <property type="match status" value="1"/>
</dbReference>
<proteinExistence type="predicted"/>
<dbReference type="Pfam" id="PF07716">
    <property type="entry name" value="bZIP_2"/>
    <property type="match status" value="1"/>
</dbReference>
<protein>
    <recommendedName>
        <fullName evidence="1">BZIP domain-containing protein</fullName>
    </recommendedName>
</protein>
<sequence length="191" mass="23104">MDVKENERVFRLPSDANNFDNDLYDRAKESVARKSILPLLKDELKLKIQTRRLSQGLDELKVDFENKPQTPLYICYICLHAESFRCLFFINLIAYRKRKEKQSYRKRCNRFSARKCRIKKKQYNYMVKQELVYLRTTNVQLKDKVFQLETEKEFYISKLFNNPEIMNILTEYYGANLNSLCEVKEDDRFTF</sequence>
<dbReference type="InterPro" id="IPR004827">
    <property type="entry name" value="bZIP"/>
</dbReference>
<organism evidence="2 3">
    <name type="scientific">Mytilus edulis</name>
    <name type="common">Blue mussel</name>
    <dbReference type="NCBI Taxonomy" id="6550"/>
    <lineage>
        <taxon>Eukaryota</taxon>
        <taxon>Metazoa</taxon>
        <taxon>Spiralia</taxon>
        <taxon>Lophotrochozoa</taxon>
        <taxon>Mollusca</taxon>
        <taxon>Bivalvia</taxon>
        <taxon>Autobranchia</taxon>
        <taxon>Pteriomorphia</taxon>
        <taxon>Mytilida</taxon>
        <taxon>Mytiloidea</taxon>
        <taxon>Mytilidae</taxon>
        <taxon>Mytilinae</taxon>
        <taxon>Mytilus</taxon>
    </lineage>
</organism>
<dbReference type="Gene3D" id="1.20.5.170">
    <property type="match status" value="1"/>
</dbReference>
<reference evidence="2" key="1">
    <citation type="submission" date="2021-03" db="EMBL/GenBank/DDBJ databases">
        <authorList>
            <person name="Bekaert M."/>
        </authorList>
    </citation>
    <scope>NUCLEOTIDE SEQUENCE</scope>
</reference>
<name>A0A8S3TC82_MYTED</name>
<dbReference type="EMBL" id="CAJPWZ010001995">
    <property type="protein sequence ID" value="CAG2228424.1"/>
    <property type="molecule type" value="Genomic_DNA"/>
</dbReference>
<comment type="caution">
    <text evidence="2">The sequence shown here is derived from an EMBL/GenBank/DDBJ whole genome shotgun (WGS) entry which is preliminary data.</text>
</comment>
<evidence type="ECO:0000313" key="2">
    <source>
        <dbReference type="EMBL" id="CAG2228424.1"/>
    </source>
</evidence>
<dbReference type="OrthoDB" id="2596881at2759"/>
<accession>A0A8S3TC82</accession>
<dbReference type="AlphaFoldDB" id="A0A8S3TC82"/>
<evidence type="ECO:0000313" key="3">
    <source>
        <dbReference type="Proteomes" id="UP000683360"/>
    </source>
</evidence>
<dbReference type="InterPro" id="IPR046347">
    <property type="entry name" value="bZIP_sf"/>
</dbReference>
<dbReference type="Proteomes" id="UP000683360">
    <property type="component" value="Unassembled WGS sequence"/>
</dbReference>
<keyword evidence="3" id="KW-1185">Reference proteome</keyword>
<feature type="domain" description="BZIP" evidence="1">
    <location>
        <begin position="99"/>
        <end position="151"/>
    </location>
</feature>
<dbReference type="GO" id="GO:0003700">
    <property type="term" value="F:DNA-binding transcription factor activity"/>
    <property type="evidence" value="ECO:0007669"/>
    <property type="project" value="InterPro"/>
</dbReference>
<dbReference type="SUPFAM" id="SSF57959">
    <property type="entry name" value="Leucine zipper domain"/>
    <property type="match status" value="1"/>
</dbReference>